<dbReference type="EMBL" id="AP023359">
    <property type="protein sequence ID" value="BCJ68161.1"/>
    <property type="molecule type" value="Genomic_DNA"/>
</dbReference>
<evidence type="ECO:0000313" key="3">
    <source>
        <dbReference type="Proteomes" id="UP000680866"/>
    </source>
</evidence>
<sequence length="274" mass="31276">MRVEYLSDHGGRQLRQAEQQLLHARTSLASWHDADVRAGTDLRTARRAKPLWKRLLFVATAEENAARARRTQARQQAFHARQNVQQIDHVVQQRAAGVAGEDALALELSGLSDEWIMLRGYRNRRGETDHVLVGPQGVWAIEVKLRRVRVHADGDDWWFEKLDRWGNVVDSGPATDRSGRSWARQVTDVAGDLAAWLNRNGQAVPVRTAVMVMHEQAQIGRCDNLTVDVVATGTGYLLEQMWQRATPLSPDDRARIVGLIQRDHRFHQDRRRKR</sequence>
<gene>
    <name evidence="2" type="ORF">Prubr_51820</name>
</gene>
<evidence type="ECO:0000259" key="1">
    <source>
        <dbReference type="Pfam" id="PF08378"/>
    </source>
</evidence>
<dbReference type="KEGG" id="pry:Prubr_51820"/>
<accession>A0A810N3B0</accession>
<organism evidence="2 3">
    <name type="scientific">Polymorphospora rubra</name>
    <dbReference type="NCBI Taxonomy" id="338584"/>
    <lineage>
        <taxon>Bacteria</taxon>
        <taxon>Bacillati</taxon>
        <taxon>Actinomycetota</taxon>
        <taxon>Actinomycetes</taxon>
        <taxon>Micromonosporales</taxon>
        <taxon>Micromonosporaceae</taxon>
        <taxon>Polymorphospora</taxon>
    </lineage>
</organism>
<feature type="domain" description="NERD" evidence="1">
    <location>
        <begin position="97"/>
        <end position="211"/>
    </location>
</feature>
<dbReference type="InterPro" id="IPR011528">
    <property type="entry name" value="NERD"/>
</dbReference>
<dbReference type="RefSeq" id="WP_212817448.1">
    <property type="nucleotide sequence ID" value="NZ_AP023359.1"/>
</dbReference>
<protein>
    <recommendedName>
        <fullName evidence="1">NERD domain-containing protein</fullName>
    </recommendedName>
</protein>
<dbReference type="AlphaFoldDB" id="A0A810N3B0"/>
<name>A0A810N3B0_9ACTN</name>
<proteinExistence type="predicted"/>
<keyword evidence="3" id="KW-1185">Reference proteome</keyword>
<reference evidence="2" key="1">
    <citation type="submission" date="2020-08" db="EMBL/GenBank/DDBJ databases">
        <title>Whole genome shotgun sequence of Polymorphospora rubra NBRC 101157.</title>
        <authorList>
            <person name="Komaki H."/>
            <person name="Tamura T."/>
        </authorList>
    </citation>
    <scope>NUCLEOTIDE SEQUENCE</scope>
    <source>
        <strain evidence="2">NBRC 101157</strain>
    </source>
</reference>
<dbReference type="Pfam" id="PF08378">
    <property type="entry name" value="NERD"/>
    <property type="match status" value="1"/>
</dbReference>
<dbReference type="Proteomes" id="UP000680866">
    <property type="component" value="Chromosome"/>
</dbReference>
<evidence type="ECO:0000313" key="2">
    <source>
        <dbReference type="EMBL" id="BCJ68161.1"/>
    </source>
</evidence>